<dbReference type="GO" id="GO:0005634">
    <property type="term" value="C:nucleus"/>
    <property type="evidence" value="ECO:0007669"/>
    <property type="project" value="UniProtKB-SubCell"/>
</dbReference>
<evidence type="ECO:0000256" key="5">
    <source>
        <dbReference type="ARBA" id="ARBA00023242"/>
    </source>
</evidence>
<protein>
    <submittedName>
        <fullName evidence="8">Uncharacterized protein</fullName>
    </submittedName>
</protein>
<dbReference type="PANTHER" id="PTHR15263">
    <property type="entry name" value="I-KAPPA-B-LIKE PROTEIN IKBL"/>
    <property type="match status" value="1"/>
</dbReference>
<proteinExistence type="predicted"/>
<feature type="compositionally biased region" description="Basic residues" evidence="6">
    <location>
        <begin position="84"/>
        <end position="98"/>
    </location>
</feature>
<keyword evidence="5" id="KW-0539">Nucleus</keyword>
<keyword evidence="4" id="KW-0040">ANK repeat</keyword>
<evidence type="ECO:0000313" key="8">
    <source>
        <dbReference type="RefSeq" id="XP_033459494.1"/>
    </source>
</evidence>
<dbReference type="OrthoDB" id="412109at2759"/>
<feature type="compositionally biased region" description="Polar residues" evidence="6">
    <location>
        <begin position="135"/>
        <end position="144"/>
    </location>
</feature>
<reference evidence="8" key="1">
    <citation type="submission" date="2020-01" db="EMBL/GenBank/DDBJ databases">
        <authorList>
            <consortium name="DOE Joint Genome Institute"/>
            <person name="Haridas S."/>
            <person name="Albert R."/>
            <person name="Binder M."/>
            <person name="Bloem J."/>
            <person name="Labutti K."/>
            <person name="Salamov A."/>
            <person name="Andreopoulos B."/>
            <person name="Baker S.E."/>
            <person name="Barry K."/>
            <person name="Bills G."/>
            <person name="Bluhm B.H."/>
            <person name="Cannon C."/>
            <person name="Castanera R."/>
            <person name="Culley D.E."/>
            <person name="Daum C."/>
            <person name="Ezra D."/>
            <person name="Gonzalez J.B."/>
            <person name="Henrissat B."/>
            <person name="Kuo A."/>
            <person name="Liang C."/>
            <person name="Lipzen A."/>
            <person name="Lutzoni F."/>
            <person name="Magnuson J."/>
            <person name="Mondo S."/>
            <person name="Nolan M."/>
            <person name="Ohm R."/>
            <person name="Pangilinan J."/>
            <person name="Park H.-J."/>
            <person name="Ramirez L."/>
            <person name="Alfaro M."/>
            <person name="Sun H."/>
            <person name="Tritt A."/>
            <person name="Yoshinaga Y."/>
            <person name="Zwiers L.-H."/>
            <person name="Turgeon B.G."/>
            <person name="Goodwin S.B."/>
            <person name="Spatafora J.W."/>
            <person name="Crous P.W."/>
            <person name="Grigoriev I.V."/>
        </authorList>
    </citation>
    <scope>NUCLEOTIDE SEQUENCE</scope>
    <source>
        <strain evidence="8">CBS 342.82</strain>
    </source>
</reference>
<keyword evidence="7" id="KW-1185">Reference proteome</keyword>
<evidence type="ECO:0000313" key="7">
    <source>
        <dbReference type="Proteomes" id="UP000504637"/>
    </source>
</evidence>
<reference evidence="8" key="3">
    <citation type="submission" date="2025-08" db="UniProtKB">
        <authorList>
            <consortium name="RefSeq"/>
        </authorList>
    </citation>
    <scope>IDENTIFICATION</scope>
    <source>
        <strain evidence="8">CBS 342.82</strain>
    </source>
</reference>
<evidence type="ECO:0000256" key="6">
    <source>
        <dbReference type="SAM" id="MobiDB-lite"/>
    </source>
</evidence>
<dbReference type="PANTHER" id="PTHR15263:SF1">
    <property type="entry name" value="NF-KAPPA-B INHIBITOR-LIKE PROTEIN 1"/>
    <property type="match status" value="1"/>
</dbReference>
<feature type="region of interest" description="Disordered" evidence="6">
    <location>
        <begin position="206"/>
        <end position="248"/>
    </location>
</feature>
<accession>A0A6J3M3I2</accession>
<evidence type="ECO:0000256" key="1">
    <source>
        <dbReference type="ARBA" id="ARBA00004123"/>
    </source>
</evidence>
<comment type="subcellular location">
    <subcellularLocation>
        <location evidence="1">Nucleus</location>
    </subcellularLocation>
</comment>
<dbReference type="RefSeq" id="XP_033459494.1">
    <property type="nucleotide sequence ID" value="XM_033605065.1"/>
</dbReference>
<name>A0A6J3M3I2_9PEZI</name>
<evidence type="ECO:0000256" key="3">
    <source>
        <dbReference type="ARBA" id="ARBA00022737"/>
    </source>
</evidence>
<reference evidence="8" key="2">
    <citation type="submission" date="2020-04" db="EMBL/GenBank/DDBJ databases">
        <authorList>
            <consortium name="NCBI Genome Project"/>
        </authorList>
    </citation>
    <scope>NUCLEOTIDE SEQUENCE</scope>
    <source>
        <strain evidence="8">CBS 342.82</strain>
    </source>
</reference>
<dbReference type="GO" id="GO:0043124">
    <property type="term" value="P:negative regulation of canonical NF-kappaB signal transduction"/>
    <property type="evidence" value="ECO:0007669"/>
    <property type="project" value="InterPro"/>
</dbReference>
<evidence type="ECO:0000256" key="2">
    <source>
        <dbReference type="ARBA" id="ARBA00022553"/>
    </source>
</evidence>
<dbReference type="GeneID" id="54362865"/>
<feature type="compositionally biased region" description="Basic and acidic residues" evidence="6">
    <location>
        <begin position="37"/>
        <end position="47"/>
    </location>
</feature>
<dbReference type="InterPro" id="IPR038753">
    <property type="entry name" value="NFKBIL1"/>
</dbReference>
<sequence length="413" mass="47707">MPSLAESKREVKASLDSLGDNIDHDAILASLQDEIDMHNDGRSDTSRSKAQCSERKRRRSREHEDMSRARGQFRFKSGVSDPGRRHRHESRSKRHRASRHSDRDKQARSYSDAGSGDQGEGSHPFPREPTEPHPSASNDSTTAFRESLFDALADDEGAAYWEGVYNQPIHIYPRPMVETPKGELEEMNDEQYAAYVQTKMWEKKNPHIVKERERTEKRRKEEEEDTARRREEYVRRKQRAAWERAQEEGGRRFAGVEDDNTRDYEYVFDFEDRKGSASKRSTPVDGGSKEFLQAWSKYLAAWEELKTNIANGTESATDNASKPSVAGRIPWPVLPSKPAIKRNIEPFFEHMPVPADGDRTRLQLLKAERVRWHPDKIQHRFGGNVDEGTMKIVTGIFQIVDDMVEQQRKREAR</sequence>
<keyword evidence="3" id="KW-0677">Repeat</keyword>
<dbReference type="Proteomes" id="UP000504637">
    <property type="component" value="Unplaced"/>
</dbReference>
<keyword evidence="2" id="KW-0597">Phosphoprotein</keyword>
<evidence type="ECO:0000256" key="4">
    <source>
        <dbReference type="ARBA" id="ARBA00023043"/>
    </source>
</evidence>
<organism evidence="8">
    <name type="scientific">Dissoconium aciculare CBS 342.82</name>
    <dbReference type="NCBI Taxonomy" id="1314786"/>
    <lineage>
        <taxon>Eukaryota</taxon>
        <taxon>Fungi</taxon>
        <taxon>Dikarya</taxon>
        <taxon>Ascomycota</taxon>
        <taxon>Pezizomycotina</taxon>
        <taxon>Dothideomycetes</taxon>
        <taxon>Dothideomycetidae</taxon>
        <taxon>Mycosphaerellales</taxon>
        <taxon>Dissoconiaceae</taxon>
        <taxon>Dissoconium</taxon>
    </lineage>
</organism>
<gene>
    <name evidence="8" type="ORF">K489DRAFT_381217</name>
</gene>
<feature type="region of interest" description="Disordered" evidence="6">
    <location>
        <begin position="37"/>
        <end position="149"/>
    </location>
</feature>
<dbReference type="AlphaFoldDB" id="A0A6J3M3I2"/>